<sequence>MPGSLLNHPPNGGGKDGGVEIHDTQFVVNKWFQDNERKDPLWHETRVSAANVPMIADGPRGNLKAGNGQVAAEKPTRSLYEEYKSAGHIAGSPSKPRGKDDMTGARKFAQTLYEKYKSDGYAVDTPDNDWIYSYWRPGDQDGECDKWAHPLQVQVRRLIDSWRRLDFHRCGFARGLTIWEITHLCKRNILTANSYPKERTFVVEPGFNAEKYVVQMWLEEQSPVVALRLGAMFRLDKFLDSFVDRTPSRQDVINHAAWLDENGKTFDLGGLPSELRWNLYEAMVVKRKLYPFRKFRSHRRGFEPRGSLWEPGLMKPFFHALVALPKEADLLEKVVLNKTVFCFENIAAIEVFFSRCPPHILHEIRHIQLAFDNAAFLKFWGQSLTPDVEFEQSEAVKVLETLPLWELILEFQPPARMKLHHSLSDTTDFGCHAKIVDWVCDNAARFARRTKDIKLTGFYFRPSQQVGVRRRHKLYRDAERREEQYARCQDLARLHAKRKQAAARPDDFADIEARFGYDEDRYGCVHDGVPIPKDMSEFSPRHFDVGDLSDTSSIDMEYQDELGLRFDDLWPCECENPCQEDWFDNTDQPVREKKMPEAEADPLPDDLLADLAALEALADSDLDIDQQPTTILPDFGTALLNPTPSDAGSSPQSASLSGTSQSDPFEYDKPSYSRFKNRSRTSADLLDSQNPPAAGPAAGTACRVPVAALSDAGTSFSDPFEYDKPAYDRFRNRSWTSADLVQEKAGLEARVGESKREGGGSGQELTAPAPAPASELLELGGFCSGGGELDDDENVRGGDEAKAKVIEDED</sequence>
<keyword evidence="3" id="KW-1185">Reference proteome</keyword>
<dbReference type="EMBL" id="ML995488">
    <property type="protein sequence ID" value="KAF2141046.1"/>
    <property type="molecule type" value="Genomic_DNA"/>
</dbReference>
<feature type="region of interest" description="Disordered" evidence="1">
    <location>
        <begin position="748"/>
        <end position="810"/>
    </location>
</feature>
<evidence type="ECO:0000313" key="3">
    <source>
        <dbReference type="Proteomes" id="UP000799438"/>
    </source>
</evidence>
<dbReference type="GeneID" id="54299682"/>
<dbReference type="AlphaFoldDB" id="A0A6A6BAJ4"/>
<reference evidence="2" key="1">
    <citation type="journal article" date="2020" name="Stud. Mycol.">
        <title>101 Dothideomycetes genomes: a test case for predicting lifestyles and emergence of pathogens.</title>
        <authorList>
            <person name="Haridas S."/>
            <person name="Albert R."/>
            <person name="Binder M."/>
            <person name="Bloem J."/>
            <person name="Labutti K."/>
            <person name="Salamov A."/>
            <person name="Andreopoulos B."/>
            <person name="Baker S."/>
            <person name="Barry K."/>
            <person name="Bills G."/>
            <person name="Bluhm B."/>
            <person name="Cannon C."/>
            <person name="Castanera R."/>
            <person name="Culley D."/>
            <person name="Daum C."/>
            <person name="Ezra D."/>
            <person name="Gonzalez J."/>
            <person name="Henrissat B."/>
            <person name="Kuo A."/>
            <person name="Liang C."/>
            <person name="Lipzen A."/>
            <person name="Lutzoni F."/>
            <person name="Magnuson J."/>
            <person name="Mondo S."/>
            <person name="Nolan M."/>
            <person name="Ohm R."/>
            <person name="Pangilinan J."/>
            <person name="Park H.-J."/>
            <person name="Ramirez L."/>
            <person name="Alfaro M."/>
            <person name="Sun H."/>
            <person name="Tritt A."/>
            <person name="Yoshinaga Y."/>
            <person name="Zwiers L.-H."/>
            <person name="Turgeon B."/>
            <person name="Goodwin S."/>
            <person name="Spatafora J."/>
            <person name="Crous P."/>
            <person name="Grigoriev I."/>
        </authorList>
    </citation>
    <scope>NUCLEOTIDE SEQUENCE</scope>
    <source>
        <strain evidence="2">CBS 121167</strain>
    </source>
</reference>
<protein>
    <submittedName>
        <fullName evidence="2">Uncharacterized protein</fullName>
    </submittedName>
</protein>
<gene>
    <name evidence="2" type="ORF">K452DRAFT_299107</name>
</gene>
<feature type="compositionally biased region" description="Basic and acidic residues" evidence="1">
    <location>
        <begin position="794"/>
        <end position="810"/>
    </location>
</feature>
<dbReference type="Proteomes" id="UP000799438">
    <property type="component" value="Unassembled WGS sequence"/>
</dbReference>
<evidence type="ECO:0000313" key="2">
    <source>
        <dbReference type="EMBL" id="KAF2141046.1"/>
    </source>
</evidence>
<feature type="compositionally biased region" description="Low complexity" evidence="1">
    <location>
        <begin position="764"/>
        <end position="779"/>
    </location>
</feature>
<proteinExistence type="predicted"/>
<organism evidence="2 3">
    <name type="scientific">Aplosporella prunicola CBS 121167</name>
    <dbReference type="NCBI Taxonomy" id="1176127"/>
    <lineage>
        <taxon>Eukaryota</taxon>
        <taxon>Fungi</taxon>
        <taxon>Dikarya</taxon>
        <taxon>Ascomycota</taxon>
        <taxon>Pezizomycotina</taxon>
        <taxon>Dothideomycetes</taxon>
        <taxon>Dothideomycetes incertae sedis</taxon>
        <taxon>Botryosphaeriales</taxon>
        <taxon>Aplosporellaceae</taxon>
        <taxon>Aplosporella</taxon>
    </lineage>
</organism>
<accession>A0A6A6BAJ4</accession>
<evidence type="ECO:0000256" key="1">
    <source>
        <dbReference type="SAM" id="MobiDB-lite"/>
    </source>
</evidence>
<dbReference type="RefSeq" id="XP_033396759.1">
    <property type="nucleotide sequence ID" value="XM_033542185.1"/>
</dbReference>
<name>A0A6A6BAJ4_9PEZI</name>
<feature type="compositionally biased region" description="Basic and acidic residues" evidence="1">
    <location>
        <begin position="748"/>
        <end position="758"/>
    </location>
</feature>
<feature type="region of interest" description="Disordered" evidence="1">
    <location>
        <begin position="633"/>
        <end position="676"/>
    </location>
</feature>
<feature type="compositionally biased region" description="Polar residues" evidence="1">
    <location>
        <begin position="640"/>
        <end position="663"/>
    </location>
</feature>